<dbReference type="Gene3D" id="3.90.360.10">
    <property type="entry name" value="Histone acetyl transferase 1 (HAT1), N-terminal domain"/>
    <property type="match status" value="1"/>
</dbReference>
<sequence>MKRNEPNYLSDLPKSVLFTIHRNEDVDFVPKYTHQLIPSLTQIYGYKNLCLHFRFSASCKSCLFTIHCDRVVSNLQDSPFQPQILYKAISQNFEEETFSRDRSAFERICEEEKTGNKKFQPVGVLISSLAYGNRKYDLYLVTLQNQDEKDYIKSIQHFALWFLDGSKTIDTNDPNWQVLIIYERIKLEAENKNNNQFERKPLNDNESYYSLIGFASFRIFRLLNGNARARISQFVLLPEISTPFVGIKLLEQIYHVAHSIPNISEITTESPSDDLQFLINVYNLIRFSKIANIESYFSQKLTKSDFDELKSLLRISNRQLWICFELYSFSIFFLSSEQDSDQQQKLEILIQERLKRECDEKEIGAMEQRINAVMQEYYLVLDYICKFEKYFEFKKN</sequence>
<feature type="domain" description="Histone acetyl transferase HAT1 N-terminal" evidence="6">
    <location>
        <begin position="22"/>
        <end position="164"/>
    </location>
</feature>
<dbReference type="Pfam" id="PF10394">
    <property type="entry name" value="Hat1_N"/>
    <property type="match status" value="1"/>
</dbReference>
<evidence type="ECO:0000256" key="2">
    <source>
        <dbReference type="ARBA" id="ARBA00013184"/>
    </source>
</evidence>
<dbReference type="InterPro" id="IPR016181">
    <property type="entry name" value="Acyl_CoA_acyltransferase"/>
</dbReference>
<organism evidence="7 8">
    <name type="scientific">Anaeramoeba flamelloides</name>
    <dbReference type="NCBI Taxonomy" id="1746091"/>
    <lineage>
        <taxon>Eukaryota</taxon>
        <taxon>Metamonada</taxon>
        <taxon>Anaeramoebidae</taxon>
        <taxon>Anaeramoeba</taxon>
    </lineage>
</organism>
<evidence type="ECO:0000259" key="6">
    <source>
        <dbReference type="Pfam" id="PF10394"/>
    </source>
</evidence>
<comment type="similarity">
    <text evidence="1">Belongs to the HAT1 family.</text>
</comment>
<dbReference type="Gene3D" id="3.40.630.30">
    <property type="match status" value="1"/>
</dbReference>
<comment type="caution">
    <text evidence="7">The sequence shown here is derived from an EMBL/GenBank/DDBJ whole genome shotgun (WGS) entry which is preliminary data.</text>
</comment>
<keyword evidence="4" id="KW-0012">Acyltransferase</keyword>
<keyword evidence="8" id="KW-1185">Reference proteome</keyword>
<accession>A0ABQ8X0G9</accession>
<dbReference type="InterPro" id="IPR037113">
    <property type="entry name" value="Hat1_N_sf"/>
</dbReference>
<evidence type="ECO:0000256" key="3">
    <source>
        <dbReference type="ARBA" id="ARBA00022679"/>
    </source>
</evidence>
<comment type="catalytic activity">
    <reaction evidence="5">
        <text>L-lysyl-[protein] + acetyl-CoA = N(6)-acetyl-L-lysyl-[protein] + CoA + H(+)</text>
        <dbReference type="Rhea" id="RHEA:45948"/>
        <dbReference type="Rhea" id="RHEA-COMP:9752"/>
        <dbReference type="Rhea" id="RHEA-COMP:10731"/>
        <dbReference type="ChEBI" id="CHEBI:15378"/>
        <dbReference type="ChEBI" id="CHEBI:29969"/>
        <dbReference type="ChEBI" id="CHEBI:57287"/>
        <dbReference type="ChEBI" id="CHEBI:57288"/>
        <dbReference type="ChEBI" id="CHEBI:61930"/>
        <dbReference type="EC" id="2.3.1.48"/>
    </reaction>
</comment>
<dbReference type="InterPro" id="IPR017380">
    <property type="entry name" value="Hist_AcTrfase_B-typ_cat-su"/>
</dbReference>
<evidence type="ECO:0000256" key="4">
    <source>
        <dbReference type="ARBA" id="ARBA00023315"/>
    </source>
</evidence>
<reference evidence="7" key="1">
    <citation type="submission" date="2022-08" db="EMBL/GenBank/DDBJ databases">
        <title>Novel sulfate-reducing endosymbionts in the free-living metamonad Anaeramoeba.</title>
        <authorList>
            <person name="Jerlstrom-Hultqvist J."/>
            <person name="Cepicka I."/>
            <person name="Gallot-Lavallee L."/>
            <person name="Salas-Leiva D."/>
            <person name="Curtis B.A."/>
            <person name="Zahonova K."/>
            <person name="Pipaliya S."/>
            <person name="Dacks J."/>
            <person name="Roger A.J."/>
        </authorList>
    </citation>
    <scope>NUCLEOTIDE SEQUENCE</scope>
    <source>
        <strain evidence="7">Schooner1</strain>
    </source>
</reference>
<evidence type="ECO:0000256" key="1">
    <source>
        <dbReference type="ARBA" id="ARBA00010543"/>
    </source>
</evidence>
<protein>
    <recommendedName>
        <fullName evidence="2">histone acetyltransferase</fullName>
        <ecNumber evidence="2">2.3.1.48</ecNumber>
    </recommendedName>
</protein>
<dbReference type="EC" id="2.3.1.48" evidence="2"/>
<dbReference type="EMBL" id="JAOAOG010000346">
    <property type="protein sequence ID" value="KAJ6226091.1"/>
    <property type="molecule type" value="Genomic_DNA"/>
</dbReference>
<dbReference type="PANTHER" id="PTHR12046">
    <property type="entry name" value="HISTONE ACETYLTRANSFERASE TYPE B CATALYTIC SUBUNIT"/>
    <property type="match status" value="1"/>
</dbReference>
<gene>
    <name evidence="7" type="ORF">M0813_01060</name>
</gene>
<dbReference type="Proteomes" id="UP001150062">
    <property type="component" value="Unassembled WGS sequence"/>
</dbReference>
<evidence type="ECO:0000256" key="5">
    <source>
        <dbReference type="ARBA" id="ARBA00048017"/>
    </source>
</evidence>
<evidence type="ECO:0000313" key="7">
    <source>
        <dbReference type="EMBL" id="KAJ6226091.1"/>
    </source>
</evidence>
<proteinExistence type="inferred from homology"/>
<dbReference type="SUPFAM" id="SSF55729">
    <property type="entry name" value="Acyl-CoA N-acyltransferases (Nat)"/>
    <property type="match status" value="1"/>
</dbReference>
<name>A0ABQ8X0G9_9EUKA</name>
<keyword evidence="3" id="KW-0808">Transferase</keyword>
<evidence type="ECO:0000313" key="8">
    <source>
        <dbReference type="Proteomes" id="UP001150062"/>
    </source>
</evidence>
<dbReference type="InterPro" id="IPR019467">
    <property type="entry name" value="Hat1_N"/>
</dbReference>